<feature type="region of interest" description="Disordered" evidence="1">
    <location>
        <begin position="1"/>
        <end position="40"/>
    </location>
</feature>
<comment type="caution">
    <text evidence="2">The sequence shown here is derived from an EMBL/GenBank/DDBJ whole genome shotgun (WGS) entry which is preliminary data.</text>
</comment>
<name>A0ABR2VI40_9PEZI</name>
<protein>
    <submittedName>
        <fullName evidence="2">Calmodulin</fullName>
    </submittedName>
</protein>
<organism evidence="2 3">
    <name type="scientific">Seiridium unicorne</name>
    <dbReference type="NCBI Taxonomy" id="138068"/>
    <lineage>
        <taxon>Eukaryota</taxon>
        <taxon>Fungi</taxon>
        <taxon>Dikarya</taxon>
        <taxon>Ascomycota</taxon>
        <taxon>Pezizomycotina</taxon>
        <taxon>Sordariomycetes</taxon>
        <taxon>Xylariomycetidae</taxon>
        <taxon>Amphisphaeriales</taxon>
        <taxon>Sporocadaceae</taxon>
        <taxon>Seiridium</taxon>
    </lineage>
</organism>
<proteinExistence type="predicted"/>
<evidence type="ECO:0000313" key="2">
    <source>
        <dbReference type="EMBL" id="KAK9426552.1"/>
    </source>
</evidence>
<keyword evidence="3" id="KW-1185">Reference proteome</keyword>
<dbReference type="SUPFAM" id="SSF47473">
    <property type="entry name" value="EF-hand"/>
    <property type="match status" value="1"/>
</dbReference>
<feature type="compositionally biased region" description="Basic and acidic residues" evidence="1">
    <location>
        <begin position="28"/>
        <end position="40"/>
    </location>
</feature>
<dbReference type="Proteomes" id="UP001408356">
    <property type="component" value="Unassembled WGS sequence"/>
</dbReference>
<evidence type="ECO:0000256" key="1">
    <source>
        <dbReference type="SAM" id="MobiDB-lite"/>
    </source>
</evidence>
<dbReference type="Gene3D" id="1.10.238.10">
    <property type="entry name" value="EF-hand"/>
    <property type="match status" value="1"/>
</dbReference>
<accession>A0ABR2VI40</accession>
<dbReference type="InterPro" id="IPR011992">
    <property type="entry name" value="EF-hand-dom_pair"/>
</dbReference>
<sequence>MFRPRQADHSLTWQPLQPPKRKVPPSAPKERQSKLAKEHNITAREEAEIKEAFALFSEPMDGEKEGVIPIGDVKRAMIPVTARGGYTDGLRACSALNIPPTRPELKEFLEILDPDGEGHASYEPFLAICALKLHQRDDDASGEAHAAEVDEAFALFTGSEGIETLTLGHLKRVAMTLKQDVDEELLRDMILEANYGAGVGKGVGRREFEEVMRRAGVWK</sequence>
<reference evidence="2 3" key="1">
    <citation type="journal article" date="2024" name="J. Plant Pathol.">
        <title>Sequence and assembly of the genome of Seiridium unicorne, isolate CBS 538.82, causal agent of cypress canker disease.</title>
        <authorList>
            <person name="Scali E."/>
            <person name="Rocca G.D."/>
            <person name="Danti R."/>
            <person name="Garbelotto M."/>
            <person name="Barberini S."/>
            <person name="Baroncelli R."/>
            <person name="Emiliani G."/>
        </authorList>
    </citation>
    <scope>NUCLEOTIDE SEQUENCE [LARGE SCALE GENOMIC DNA]</scope>
    <source>
        <strain evidence="2 3">BM-138-508</strain>
    </source>
</reference>
<evidence type="ECO:0000313" key="3">
    <source>
        <dbReference type="Proteomes" id="UP001408356"/>
    </source>
</evidence>
<dbReference type="EMBL" id="JARVKF010000001">
    <property type="protein sequence ID" value="KAK9426552.1"/>
    <property type="molecule type" value="Genomic_DNA"/>
</dbReference>
<gene>
    <name evidence="2" type="ORF">SUNI508_00079</name>
</gene>